<dbReference type="eggNOG" id="COG1309">
    <property type="taxonomic scope" value="Bacteria"/>
</dbReference>
<evidence type="ECO:0000259" key="3">
    <source>
        <dbReference type="PROSITE" id="PS50977"/>
    </source>
</evidence>
<evidence type="ECO:0000256" key="1">
    <source>
        <dbReference type="ARBA" id="ARBA00023125"/>
    </source>
</evidence>
<protein>
    <submittedName>
        <fullName evidence="4">Transcriptional regulator, TetR family</fullName>
    </submittedName>
</protein>
<reference evidence="4 5" key="1">
    <citation type="submission" date="2010-12" db="EMBL/GenBank/DDBJ databases">
        <title>Complete sequence of Ethanoligenens harbinense YUAN-3.</title>
        <authorList>
            <person name="Lucas S."/>
            <person name="Copeland A."/>
            <person name="Lapidus A."/>
            <person name="Cheng J.-F."/>
            <person name="Bruce D."/>
            <person name="Goodwin L."/>
            <person name="Pitluck S."/>
            <person name="Chertkov O."/>
            <person name="Misra M."/>
            <person name="Detter J.C."/>
            <person name="Han C."/>
            <person name="Tapia R."/>
            <person name="Land M."/>
            <person name="Hauser L."/>
            <person name="Jeffries C."/>
            <person name="Kyrpides N."/>
            <person name="Ivanova N."/>
            <person name="Mikhailova N."/>
            <person name="Wang A."/>
            <person name="Mouttaki H."/>
            <person name="He Z."/>
            <person name="Zhou J."/>
            <person name="Hemme C.L."/>
            <person name="Woyke T."/>
        </authorList>
    </citation>
    <scope>NUCLEOTIDE SEQUENCE [LARGE SCALE GENOMIC DNA]</scope>
    <source>
        <strain evidence="5">DSM 18485 / JCM 12961 / CGMCC 1.5033 / YUAN-3</strain>
    </source>
</reference>
<dbReference type="InterPro" id="IPR001647">
    <property type="entry name" value="HTH_TetR"/>
</dbReference>
<dbReference type="PANTHER" id="PTHR43479:SF11">
    <property type="entry name" value="ACREF_ENVCD OPERON REPRESSOR-RELATED"/>
    <property type="match status" value="1"/>
</dbReference>
<dbReference type="Gene3D" id="1.10.357.10">
    <property type="entry name" value="Tetracycline Repressor, domain 2"/>
    <property type="match status" value="1"/>
</dbReference>
<dbReference type="Proteomes" id="UP000001551">
    <property type="component" value="Chromosome"/>
</dbReference>
<dbReference type="HOGENOM" id="CLU_069356_12_1_9"/>
<dbReference type="SUPFAM" id="SSF48498">
    <property type="entry name" value="Tetracyclin repressor-like, C-terminal domain"/>
    <property type="match status" value="1"/>
</dbReference>
<evidence type="ECO:0000256" key="2">
    <source>
        <dbReference type="PROSITE-ProRule" id="PRU00335"/>
    </source>
</evidence>
<dbReference type="KEGG" id="eha:Ethha_2256"/>
<dbReference type="GO" id="GO:0003677">
    <property type="term" value="F:DNA binding"/>
    <property type="evidence" value="ECO:0007669"/>
    <property type="project" value="UniProtKB-UniRule"/>
</dbReference>
<accession>E6U4G3</accession>
<dbReference type="PANTHER" id="PTHR43479">
    <property type="entry name" value="ACREF/ENVCD OPERON REPRESSOR-RELATED"/>
    <property type="match status" value="1"/>
</dbReference>
<name>E6U4G3_ETHHY</name>
<dbReference type="InterPro" id="IPR009057">
    <property type="entry name" value="Homeodomain-like_sf"/>
</dbReference>
<dbReference type="InterPro" id="IPR050624">
    <property type="entry name" value="HTH-type_Tx_Regulator"/>
</dbReference>
<evidence type="ECO:0000313" key="4">
    <source>
        <dbReference type="EMBL" id="ADU27770.1"/>
    </source>
</evidence>
<dbReference type="RefSeq" id="WP_013486118.1">
    <property type="nucleotide sequence ID" value="NC_014828.1"/>
</dbReference>
<dbReference type="Pfam" id="PF00440">
    <property type="entry name" value="TetR_N"/>
    <property type="match status" value="1"/>
</dbReference>
<keyword evidence="5" id="KW-1185">Reference proteome</keyword>
<dbReference type="SUPFAM" id="SSF46689">
    <property type="entry name" value="Homeodomain-like"/>
    <property type="match status" value="1"/>
</dbReference>
<dbReference type="STRING" id="663278.Ethha_2256"/>
<feature type="domain" description="HTH tetR-type" evidence="3">
    <location>
        <begin position="12"/>
        <end position="72"/>
    </location>
</feature>
<dbReference type="PROSITE" id="PS50977">
    <property type="entry name" value="HTH_TETR_2"/>
    <property type="match status" value="1"/>
</dbReference>
<dbReference type="AlphaFoldDB" id="E6U4G3"/>
<feature type="DNA-binding region" description="H-T-H motif" evidence="2">
    <location>
        <begin position="35"/>
        <end position="54"/>
    </location>
</feature>
<dbReference type="EMBL" id="CP002400">
    <property type="protein sequence ID" value="ADU27770.1"/>
    <property type="molecule type" value="Genomic_DNA"/>
</dbReference>
<dbReference type="Gene3D" id="1.10.10.60">
    <property type="entry name" value="Homeodomain-like"/>
    <property type="match status" value="1"/>
</dbReference>
<keyword evidence="1 2" id="KW-0238">DNA-binding</keyword>
<evidence type="ECO:0000313" key="5">
    <source>
        <dbReference type="Proteomes" id="UP000001551"/>
    </source>
</evidence>
<sequence length="213" mass="24945">MGIKERNKQWTNFKRNEIIDGMEKALLSKNYDHLTIDDVAQKAEYSKKTIYSYFKSKDEIYWELLIRKFELLFDTLQSAIEGSPKKGIEKIGILGTTYYRFAKEFPEYMQAIINYEAQNADEDHEHNKLIERFNTETEKSFLLLEKMIQEGIDDQSISAGTDIVGTAILFWSNMNGFFMLASKKGEYIKNTYGKTLDELLEQNIEMLLRSLRP</sequence>
<organism evidence="4 5">
    <name type="scientific">Ethanoligenens harbinense (strain DSM 18485 / JCM 12961 / CGMCC 1.5033 / YUAN-3)</name>
    <dbReference type="NCBI Taxonomy" id="663278"/>
    <lineage>
        <taxon>Bacteria</taxon>
        <taxon>Bacillati</taxon>
        <taxon>Bacillota</taxon>
        <taxon>Clostridia</taxon>
        <taxon>Eubacteriales</taxon>
        <taxon>Oscillospiraceae</taxon>
        <taxon>Ethanoligenens</taxon>
    </lineage>
</organism>
<gene>
    <name evidence="4" type="ordered locus">Ethha_2256</name>
</gene>
<proteinExistence type="predicted"/>
<dbReference type="InterPro" id="IPR036271">
    <property type="entry name" value="Tet_transcr_reg_TetR-rel_C_sf"/>
</dbReference>